<gene>
    <name evidence="2" type="ORF">OHK93_005408</name>
</gene>
<dbReference type="AlphaFoldDB" id="A0AA43TVW9"/>
<evidence type="ECO:0000256" key="1">
    <source>
        <dbReference type="SAM" id="SignalP"/>
    </source>
</evidence>
<evidence type="ECO:0000313" key="2">
    <source>
        <dbReference type="EMBL" id="MDI1486182.1"/>
    </source>
</evidence>
<reference evidence="2" key="1">
    <citation type="journal article" date="2023" name="Genome Biol. Evol.">
        <title>First Whole Genome Sequence and Flow Cytometry Genome Size Data for the Lichen-Forming Fungus Ramalina farinacea (Ascomycota).</title>
        <authorList>
            <person name="Llewellyn T."/>
            <person name="Mian S."/>
            <person name="Hill R."/>
            <person name="Leitch I.J."/>
            <person name="Gaya E."/>
        </authorList>
    </citation>
    <scope>NUCLEOTIDE SEQUENCE</scope>
    <source>
        <strain evidence="2">LIQ254RAFAR</strain>
    </source>
</reference>
<dbReference type="Proteomes" id="UP001161017">
    <property type="component" value="Unassembled WGS sequence"/>
</dbReference>
<protein>
    <submittedName>
        <fullName evidence="2">Uncharacterized protein</fullName>
    </submittedName>
</protein>
<accession>A0AA43TVW9</accession>
<evidence type="ECO:0000313" key="3">
    <source>
        <dbReference type="Proteomes" id="UP001161017"/>
    </source>
</evidence>
<comment type="caution">
    <text evidence="2">The sequence shown here is derived from an EMBL/GenBank/DDBJ whole genome shotgun (WGS) entry which is preliminary data.</text>
</comment>
<feature type="signal peptide" evidence="1">
    <location>
        <begin position="1"/>
        <end position="19"/>
    </location>
</feature>
<organism evidence="2 3">
    <name type="scientific">Ramalina farinacea</name>
    <dbReference type="NCBI Taxonomy" id="258253"/>
    <lineage>
        <taxon>Eukaryota</taxon>
        <taxon>Fungi</taxon>
        <taxon>Dikarya</taxon>
        <taxon>Ascomycota</taxon>
        <taxon>Pezizomycotina</taxon>
        <taxon>Lecanoromycetes</taxon>
        <taxon>OSLEUM clade</taxon>
        <taxon>Lecanoromycetidae</taxon>
        <taxon>Lecanorales</taxon>
        <taxon>Lecanorineae</taxon>
        <taxon>Ramalinaceae</taxon>
        <taxon>Ramalina</taxon>
    </lineage>
</organism>
<proteinExistence type="predicted"/>
<keyword evidence="3" id="KW-1185">Reference proteome</keyword>
<keyword evidence="1" id="KW-0732">Signal</keyword>
<sequence length="182" mass="19282">MQPLTQVTLALTFLAATISMRLPNRNVGPITPTLFSTSFPPSILRITGFGVTEKSQSQASSLGDVGPGPFNFTIHDTNSTINQGICSFPATYDYSSIPPLDYKVPQSCSPPTYQYALTEYGGPTFIKLSIEHTVSTSNGTVHAKTCIIDRAVAGSGPQEYDCNSGIGLPAPVGWAGDPVTSY</sequence>
<feature type="chain" id="PRO_5041337431" evidence="1">
    <location>
        <begin position="20"/>
        <end position="182"/>
    </location>
</feature>
<name>A0AA43TVW9_9LECA</name>
<dbReference type="EMBL" id="JAPUFD010000003">
    <property type="protein sequence ID" value="MDI1486182.1"/>
    <property type="molecule type" value="Genomic_DNA"/>
</dbReference>